<dbReference type="Proteomes" id="UP000279833">
    <property type="component" value="Unassembled WGS sequence"/>
</dbReference>
<evidence type="ECO:0000313" key="8">
    <source>
        <dbReference type="WBParaSite" id="SCUD_0002094201-mRNA-1"/>
    </source>
</evidence>
<accession>A0A183L0U0</accession>
<name>A0A183L0U0_9TREM</name>
<evidence type="ECO:0000313" key="7">
    <source>
        <dbReference type="Proteomes" id="UP000279833"/>
    </source>
</evidence>
<dbReference type="GO" id="GO:0005524">
    <property type="term" value="F:ATP binding"/>
    <property type="evidence" value="ECO:0007669"/>
    <property type="project" value="InterPro"/>
</dbReference>
<dbReference type="PANTHER" id="PTHR13710:SF153">
    <property type="entry name" value="RECQ-LIKE DNA HELICASE BLM"/>
    <property type="match status" value="1"/>
</dbReference>
<dbReference type="PROSITE" id="PS51192">
    <property type="entry name" value="HELICASE_ATP_BIND_1"/>
    <property type="match status" value="1"/>
</dbReference>
<reference evidence="8" key="1">
    <citation type="submission" date="2016-06" db="UniProtKB">
        <authorList>
            <consortium name="WormBaseParasite"/>
        </authorList>
    </citation>
    <scope>IDENTIFICATION</scope>
</reference>
<dbReference type="InterPro" id="IPR011545">
    <property type="entry name" value="DEAD/DEAH_box_helicase_dom"/>
</dbReference>
<dbReference type="GO" id="GO:0043138">
    <property type="term" value="F:3'-5' DNA helicase activity"/>
    <property type="evidence" value="ECO:0007669"/>
    <property type="project" value="TreeGrafter"/>
</dbReference>
<dbReference type="Pfam" id="PF00270">
    <property type="entry name" value="DEAD"/>
    <property type="match status" value="1"/>
</dbReference>
<dbReference type="EMBL" id="UZAK01045368">
    <property type="protein sequence ID" value="VDP73830.1"/>
    <property type="molecule type" value="Genomic_DNA"/>
</dbReference>
<dbReference type="SUPFAM" id="SSF52540">
    <property type="entry name" value="P-loop containing nucleoside triphosphate hydrolases"/>
    <property type="match status" value="1"/>
</dbReference>
<keyword evidence="2" id="KW-0238">DNA-binding</keyword>
<dbReference type="GO" id="GO:0005694">
    <property type="term" value="C:chromosome"/>
    <property type="evidence" value="ECO:0007669"/>
    <property type="project" value="TreeGrafter"/>
</dbReference>
<feature type="domain" description="Helicase ATP-binding" evidence="5">
    <location>
        <begin position="69"/>
        <end position="159"/>
    </location>
</feature>
<evidence type="ECO:0000256" key="1">
    <source>
        <dbReference type="ARBA" id="ARBA00005446"/>
    </source>
</evidence>
<dbReference type="InterPro" id="IPR014001">
    <property type="entry name" value="Helicase_ATP-bd"/>
</dbReference>
<evidence type="ECO:0000256" key="4">
    <source>
        <dbReference type="ARBA" id="ARBA00023242"/>
    </source>
</evidence>
<keyword evidence="4" id="KW-0539">Nucleus</keyword>
<dbReference type="InterPro" id="IPR027417">
    <property type="entry name" value="P-loop_NTPase"/>
</dbReference>
<dbReference type="Gene3D" id="3.40.50.300">
    <property type="entry name" value="P-loop containing nucleotide triphosphate hydrolases"/>
    <property type="match status" value="1"/>
</dbReference>
<dbReference type="GO" id="GO:0000724">
    <property type="term" value="P:double-strand break repair via homologous recombination"/>
    <property type="evidence" value="ECO:0007669"/>
    <property type="project" value="TreeGrafter"/>
</dbReference>
<comment type="similarity">
    <text evidence="1">Belongs to the helicase family. RecQ subfamily.</text>
</comment>
<proteinExistence type="inferred from homology"/>
<dbReference type="WBParaSite" id="SCUD_0002094201-mRNA-1">
    <property type="protein sequence ID" value="SCUD_0002094201-mRNA-1"/>
    <property type="gene ID" value="SCUD_0002094201"/>
</dbReference>
<reference evidence="6 7" key="2">
    <citation type="submission" date="2018-11" db="EMBL/GenBank/DDBJ databases">
        <authorList>
            <consortium name="Pathogen Informatics"/>
        </authorList>
    </citation>
    <scope>NUCLEOTIDE SEQUENCE [LARGE SCALE GENOMIC DNA]</scope>
    <source>
        <strain evidence="6">Dakar</strain>
        <strain evidence="7">Dakar, Senegal</strain>
    </source>
</reference>
<dbReference type="AlphaFoldDB" id="A0A183L0U0"/>
<dbReference type="GO" id="GO:0005634">
    <property type="term" value="C:nucleus"/>
    <property type="evidence" value="ECO:0007669"/>
    <property type="project" value="TreeGrafter"/>
</dbReference>
<dbReference type="PANTHER" id="PTHR13710">
    <property type="entry name" value="DNA HELICASE RECQ FAMILY MEMBER"/>
    <property type="match status" value="1"/>
</dbReference>
<protein>
    <submittedName>
        <fullName evidence="8">Helicase ATP-binding domain-containing protein</fullName>
    </submittedName>
</protein>
<dbReference type="STRING" id="6186.A0A183L0U0"/>
<sequence>MEAGYWNPCAPLVWKPVKAPDISFSSSHFRKQHPRHEKAVPAAHLTGEASLSESDQVYTALHMANLRLKLLYVTPEKIAASDKLKGCLEQLYKRKRLDRFVIDEAHCVSQWGHDFRPDYRNLSILRINFPDVPMMAMTATATPKVRRDILLQLKMTNTKW</sequence>
<keyword evidence="3" id="KW-0413">Isomerase</keyword>
<evidence type="ECO:0000256" key="3">
    <source>
        <dbReference type="ARBA" id="ARBA00023235"/>
    </source>
</evidence>
<dbReference type="GO" id="GO:0003677">
    <property type="term" value="F:DNA binding"/>
    <property type="evidence" value="ECO:0007669"/>
    <property type="project" value="UniProtKB-KW"/>
</dbReference>
<organism evidence="8">
    <name type="scientific">Schistosoma curassoni</name>
    <dbReference type="NCBI Taxonomy" id="6186"/>
    <lineage>
        <taxon>Eukaryota</taxon>
        <taxon>Metazoa</taxon>
        <taxon>Spiralia</taxon>
        <taxon>Lophotrochozoa</taxon>
        <taxon>Platyhelminthes</taxon>
        <taxon>Trematoda</taxon>
        <taxon>Digenea</taxon>
        <taxon>Strigeidida</taxon>
        <taxon>Schistosomatoidea</taxon>
        <taxon>Schistosomatidae</taxon>
        <taxon>Schistosoma</taxon>
    </lineage>
</organism>
<dbReference type="GO" id="GO:0009378">
    <property type="term" value="F:four-way junction helicase activity"/>
    <property type="evidence" value="ECO:0007669"/>
    <property type="project" value="TreeGrafter"/>
</dbReference>
<gene>
    <name evidence="6" type="ORF">SCUD_LOCUS20939</name>
</gene>
<evidence type="ECO:0000256" key="2">
    <source>
        <dbReference type="ARBA" id="ARBA00023125"/>
    </source>
</evidence>
<evidence type="ECO:0000259" key="5">
    <source>
        <dbReference type="PROSITE" id="PS51192"/>
    </source>
</evidence>
<evidence type="ECO:0000313" key="6">
    <source>
        <dbReference type="EMBL" id="VDP73830.1"/>
    </source>
</evidence>
<dbReference type="GO" id="GO:0005737">
    <property type="term" value="C:cytoplasm"/>
    <property type="evidence" value="ECO:0007669"/>
    <property type="project" value="TreeGrafter"/>
</dbReference>
<keyword evidence="7" id="KW-1185">Reference proteome</keyword>